<evidence type="ECO:0000256" key="2">
    <source>
        <dbReference type="SAM" id="Phobius"/>
    </source>
</evidence>
<proteinExistence type="predicted"/>
<evidence type="ECO:0000313" key="4">
    <source>
        <dbReference type="Proteomes" id="UP000179807"/>
    </source>
</evidence>
<dbReference type="AlphaFoldDB" id="A0A1J4K8D8"/>
<keyword evidence="2" id="KW-0472">Membrane</keyword>
<evidence type="ECO:0000313" key="3">
    <source>
        <dbReference type="EMBL" id="OHT07671.1"/>
    </source>
</evidence>
<keyword evidence="2" id="KW-1133">Transmembrane helix</keyword>
<feature type="region of interest" description="Disordered" evidence="1">
    <location>
        <begin position="855"/>
        <end position="874"/>
    </location>
</feature>
<reference evidence="3" key="1">
    <citation type="submission" date="2016-10" db="EMBL/GenBank/DDBJ databases">
        <authorList>
            <person name="Benchimol M."/>
            <person name="Almeida L.G."/>
            <person name="Vasconcelos A.T."/>
            <person name="Perreira-Neves A."/>
            <person name="Rosa I.A."/>
            <person name="Tasca T."/>
            <person name="Bogo M.R."/>
            <person name="de Souza W."/>
        </authorList>
    </citation>
    <scope>NUCLEOTIDE SEQUENCE [LARGE SCALE GENOMIC DNA]</scope>
    <source>
        <strain evidence="3">K</strain>
    </source>
</reference>
<dbReference type="RefSeq" id="XP_068360807.1">
    <property type="nucleotide sequence ID" value="XM_068503551.1"/>
</dbReference>
<protein>
    <submittedName>
        <fullName evidence="3">Uncharacterized protein</fullName>
    </submittedName>
</protein>
<dbReference type="EMBL" id="MLAK01000690">
    <property type="protein sequence ID" value="OHT07671.1"/>
    <property type="molecule type" value="Genomic_DNA"/>
</dbReference>
<comment type="caution">
    <text evidence="3">The sequence shown here is derived from an EMBL/GenBank/DDBJ whole genome shotgun (WGS) entry which is preliminary data.</text>
</comment>
<evidence type="ECO:0000256" key="1">
    <source>
        <dbReference type="SAM" id="MobiDB-lite"/>
    </source>
</evidence>
<keyword evidence="2" id="KW-0812">Transmembrane</keyword>
<keyword evidence="4" id="KW-1185">Reference proteome</keyword>
<accession>A0A1J4K8D8</accession>
<dbReference type="VEuPathDB" id="TrichDB:TRFO_24089"/>
<dbReference type="GeneID" id="94838255"/>
<feature type="transmembrane region" description="Helical" evidence="2">
    <location>
        <begin position="882"/>
        <end position="905"/>
    </location>
</feature>
<sequence length="973" mass="107395">MQPIIYLLVNIFRYAINNHKLIFFNQKTIVFSTEPYIFGSNEYTLHYNSFTSNEAITISYSKFVGIHCETDQYGGAIHYQKSDGILTMSNSFFYDCSIETVGGRGGAIYFNGVSATIAECCIYGCYVSQTRPSMGSFAYIVSSNNTICERLSVVSCSGYEGTTCFEVGETKINNFNSSSHSAIRWGSTFWSELLSTKLTILHSTFEGSEGPSTIAVLNYGSSTVTFETCNIIFNKANTVTNAAIIMTLVPLEIINTLIIGNDFDYFAELHNDGSIDLHKCIWDEGSYQIINDGSGSVNTNDLVEDNNPKIHQLIHYNSYLCQGDATHFFTASSVFTLSEQFTESVKFSMSNDFTKSDNFIETSSFTESDDFSYSNIFSETNGFSQTNIFSETLDFSHSDIFSQSNKFSSSFVFSQSDIFSSSDHFSSSNQFSSSHNFSSSDGFTTSQIFTNSEPYSHSYEFSQSHHFEQTNYFSNSRHFSNSESFSRSNIFSKSSQFTHSDEFSESKDFSTSIVFSNSNDFSKSIIFSETLDFTSSLSFILNHVNSFTETELSDLTSPSHESNDMYTFIIQSKSSAEMDISETSNEIGIKSSDSQNNIHTSYISDINDQTFTTIENDLITSTIKTESIISGETDEIQQISVISEQYTTISPNNDDLSILTDASSATEIPSIKEISSTTEISSTIEISSIKEISTTTDSSIKEISTTTDSSIKEISTTTDSSITTDSPSITLTKEETISSGFHEDLIFTNCETNSHLISSSADFIIATELVDATHQNSDSEFIMSNKDDVIALTTSNIKFTSVSHQDPDEHSSKLDLVISSSVNSHIPIATSELAPSQDPPLSTIQNLLTDETSYNDITSTDENNGGDSNSAKGKNKSGNTGIVIGIVAGVIVVIVAIILLAFFYIKRKKVEQSHSETEMETTVNSSYVENVSITSVNSLTSFALSIDNPLFSKDNNNNDYSADPFDFEENSLI</sequence>
<name>A0A1J4K8D8_9EUKA</name>
<organism evidence="3 4">
    <name type="scientific">Tritrichomonas foetus</name>
    <dbReference type="NCBI Taxonomy" id="1144522"/>
    <lineage>
        <taxon>Eukaryota</taxon>
        <taxon>Metamonada</taxon>
        <taxon>Parabasalia</taxon>
        <taxon>Tritrichomonadida</taxon>
        <taxon>Tritrichomonadidae</taxon>
        <taxon>Tritrichomonas</taxon>
    </lineage>
</organism>
<gene>
    <name evidence="3" type="ORF">TRFO_24089</name>
</gene>
<dbReference type="Proteomes" id="UP000179807">
    <property type="component" value="Unassembled WGS sequence"/>
</dbReference>
<feature type="region of interest" description="Disordered" evidence="1">
    <location>
        <begin position="705"/>
        <end position="726"/>
    </location>
</feature>